<accession>A0A1M6QMU9</accession>
<evidence type="ECO:0000313" key="3">
    <source>
        <dbReference type="Proteomes" id="UP000183975"/>
    </source>
</evidence>
<proteinExistence type="predicted"/>
<dbReference type="Pfam" id="PF06810">
    <property type="entry name" value="Phage_scaffold"/>
    <property type="match status" value="1"/>
</dbReference>
<gene>
    <name evidence="2" type="ORF">SAMN02745138_01364</name>
</gene>
<protein>
    <submittedName>
        <fullName evidence="2">Phage minor structural protein GP20</fullName>
    </submittedName>
</protein>
<dbReference type="InterPro" id="IPR009636">
    <property type="entry name" value="SCAF"/>
</dbReference>
<feature type="coiled-coil region" evidence="1">
    <location>
        <begin position="17"/>
        <end position="58"/>
    </location>
</feature>
<dbReference type="EMBL" id="FRAH01000019">
    <property type="protein sequence ID" value="SHK21564.1"/>
    <property type="molecule type" value="Genomic_DNA"/>
</dbReference>
<dbReference type="OrthoDB" id="2112906at2"/>
<evidence type="ECO:0000256" key="1">
    <source>
        <dbReference type="SAM" id="Coils"/>
    </source>
</evidence>
<keyword evidence="1" id="KW-0175">Coiled coil</keyword>
<dbReference type="RefSeq" id="WP_072850375.1">
    <property type="nucleotide sequence ID" value="NZ_FRAH01000019.1"/>
</dbReference>
<organism evidence="2 3">
    <name type="scientific">Anaerotignum lactatifermentans DSM 14214</name>
    <dbReference type="NCBI Taxonomy" id="1121323"/>
    <lineage>
        <taxon>Bacteria</taxon>
        <taxon>Bacillati</taxon>
        <taxon>Bacillota</taxon>
        <taxon>Clostridia</taxon>
        <taxon>Lachnospirales</taxon>
        <taxon>Anaerotignaceae</taxon>
        <taxon>Anaerotignum</taxon>
    </lineage>
</organism>
<dbReference type="AlphaFoldDB" id="A0A1M6QMU9"/>
<reference evidence="2 3" key="1">
    <citation type="submission" date="2016-11" db="EMBL/GenBank/DDBJ databases">
        <authorList>
            <person name="Jaros S."/>
            <person name="Januszkiewicz K."/>
            <person name="Wedrychowicz H."/>
        </authorList>
    </citation>
    <scope>NUCLEOTIDE SEQUENCE [LARGE SCALE GENOMIC DNA]</scope>
    <source>
        <strain evidence="2 3">DSM 14214</strain>
    </source>
</reference>
<keyword evidence="3" id="KW-1185">Reference proteome</keyword>
<dbReference type="Proteomes" id="UP000183975">
    <property type="component" value="Unassembled WGS sequence"/>
</dbReference>
<name>A0A1M6QMU9_9FIRM</name>
<sequence length="146" mass="16354">MTQELMQRLGIQSPETAEKVEQFLLALEERNRLLTEKSAALEREKTLAEEALQNAKKIAAMEKAILEAGGKNAKAILALIDADEVTMNEKGELEGLDLEAVKAEAPYLFNEKEEKTKGTGFQAAYNKKKTTKENEIAQTFRKALRR</sequence>
<evidence type="ECO:0000313" key="2">
    <source>
        <dbReference type="EMBL" id="SHK21564.1"/>
    </source>
</evidence>